<dbReference type="PROSITE" id="PS50003">
    <property type="entry name" value="PH_DOMAIN"/>
    <property type="match status" value="1"/>
</dbReference>
<evidence type="ECO:0000256" key="9">
    <source>
        <dbReference type="SAM" id="Coils"/>
    </source>
</evidence>
<dbReference type="FunFam" id="1.20.900.10:FF:000004">
    <property type="entry name" value="Rho guanine nucleotide exchange factor 2"/>
    <property type="match status" value="1"/>
</dbReference>
<dbReference type="InterPro" id="IPR041020">
    <property type="entry name" value="PH_16"/>
</dbReference>
<keyword evidence="3" id="KW-0597">Phosphoprotein</keyword>
<sequence length="991" mass="113005">MTVTPKKHSAQPASSYYYKSPRSSPAQMDDVEGLRLKLPSEDPVPLSSALAEPISLEDSHYVGLRVELEVDSQGLEAESWSTAVDQNYMKGLNKEDAKRQDVIYELMQTEMHHVRTLKILLCVYMHELRKSQLMDEAKLERLFPGVEALLGLHQHFLNCLKERLMQCQQEGSPNYQITKLGDILISQFSHTLGESMMQSYSLFCSHQNDAISFYKEMLQSSKKFQILIKQKIGQLPLVRRLGIPECFLLVTQRITKYPILVERIIENTEAETGEYQSLIQGLALIKDTITKVNDQVSEYEKVVRLSQRLEPKSLGRLKDGQLLRREDLIQGNRVLLHEGFVSWKSSGRQKDVNIVLLSDMLLLLQEKDQKLVFAAVDNKPPVIPLQRLIVREVANEDKAMFLISAYISNMPEMYEIHTSSREECITWMTFIRGAVISAPEDDGYHDLINKLQQFQDILKLRDEQIKRSLTEKQKIFAALYETVMEQEAPHKGLLLRGVPTDLHQGETLLNRAIEEMEILQTLLFIRIKHPNLMDENDMEEGLLKQAETFVGADSDSSANTMKGLNSLVQGLSAAPLSVSHTTRDPQPPEIDYSEELEQSADDDIFPTPTCHPSSSHFPGVEVCDSVMKLVHLLYSLKTLIAQQDSQIELHRALHLKTQQPSRHYSNVLLEQEKQRNLEKQREDLANLHKLQVLHQEEQQRWETERDQQRLQIETLGAQLQQREQDCRKLEEKLMEEKAELERQKDEHQQSLESLRDAVKLVEKREERLTQERERLNKAQEKIHTKYMSMRNAGHSHYDEPTQFSTKSSVVNGSGSLVFALKPQLSSNTTSDITEIPPKVPPRKESILNHQTKSERPVRPISTKSQVQNPSGVQQQIPAKLAAPPKGKDRGLKTKKSHQRTHSAASIDVNQVLPIRVTGKEGGSLRSTRNPSPHRIYGSDLFVPPGSLQSMKTSQSFSTHKRNISSSESSPPVPPPFPKDVPKMGKEKVIFL</sequence>
<keyword evidence="2" id="KW-0963">Cytoplasm</keyword>
<keyword evidence="5" id="KW-0479">Metal-binding</keyword>
<feature type="compositionally biased region" description="Polar residues" evidence="10">
    <location>
        <begin position="946"/>
        <end position="957"/>
    </location>
</feature>
<keyword evidence="6" id="KW-0863">Zinc-finger</keyword>
<name>A0A6G1Q8N3_CHAAH</name>
<evidence type="ECO:0000256" key="6">
    <source>
        <dbReference type="ARBA" id="ARBA00022771"/>
    </source>
</evidence>
<dbReference type="EMBL" id="CM015725">
    <property type="protein sequence ID" value="KAF3698769.1"/>
    <property type="molecule type" value="Genomic_DNA"/>
</dbReference>
<evidence type="ECO:0000256" key="5">
    <source>
        <dbReference type="ARBA" id="ARBA00022723"/>
    </source>
</evidence>
<feature type="compositionally biased region" description="Basic and acidic residues" evidence="10">
    <location>
        <begin position="979"/>
        <end position="991"/>
    </location>
</feature>
<evidence type="ECO:0000256" key="7">
    <source>
        <dbReference type="ARBA" id="ARBA00022833"/>
    </source>
</evidence>
<dbReference type="Pfam" id="PF17838">
    <property type="entry name" value="PH_16"/>
    <property type="match status" value="1"/>
</dbReference>
<dbReference type="AlphaFoldDB" id="A0A6G1Q8N3"/>
<dbReference type="PANTHER" id="PTHR13944:SF23">
    <property type="entry name" value="RHO GUANINE NUCLEOTIDE EXCHANGE FACTOR 18"/>
    <property type="match status" value="1"/>
</dbReference>
<dbReference type="InterPro" id="IPR011993">
    <property type="entry name" value="PH-like_dom_sf"/>
</dbReference>
<reference evidence="14" key="2">
    <citation type="submission" date="2019-02" db="EMBL/GenBank/DDBJ databases">
        <title>Opniocepnalus argus Var Kimnra genome.</title>
        <authorList>
            <person name="Zhou C."/>
            <person name="Xiao S."/>
        </authorList>
    </citation>
    <scope>NUCLEOTIDE SEQUENCE [LARGE SCALE GENOMIC DNA]</scope>
</reference>
<feature type="compositionally biased region" description="Low complexity" evidence="10">
    <location>
        <begin position="12"/>
        <end position="25"/>
    </location>
</feature>
<keyword evidence="4" id="KW-0344">Guanine-nucleotide releasing factor</keyword>
<keyword evidence="14" id="KW-1185">Reference proteome</keyword>
<keyword evidence="7" id="KW-0862">Zinc</keyword>
<gene>
    <name evidence="13" type="ORF">EXN66_Car014456</name>
</gene>
<dbReference type="SMART" id="SM00325">
    <property type="entry name" value="RhoGEF"/>
    <property type="match status" value="1"/>
</dbReference>
<feature type="domain" description="DH" evidence="12">
    <location>
        <begin position="98"/>
        <end position="295"/>
    </location>
</feature>
<dbReference type="CDD" id="cd00160">
    <property type="entry name" value="RhoGEF"/>
    <property type="match status" value="1"/>
</dbReference>
<dbReference type="GO" id="GO:0005886">
    <property type="term" value="C:plasma membrane"/>
    <property type="evidence" value="ECO:0007669"/>
    <property type="project" value="TreeGrafter"/>
</dbReference>
<dbReference type="PANTHER" id="PTHR13944">
    <property type="entry name" value="AGAP007712-PA"/>
    <property type="match status" value="1"/>
</dbReference>
<dbReference type="OrthoDB" id="28045at2759"/>
<dbReference type="Pfam" id="PF00621">
    <property type="entry name" value="RhoGEF"/>
    <property type="match status" value="1"/>
</dbReference>
<evidence type="ECO:0000256" key="3">
    <source>
        <dbReference type="ARBA" id="ARBA00022553"/>
    </source>
</evidence>
<evidence type="ECO:0000256" key="1">
    <source>
        <dbReference type="ARBA" id="ARBA00004496"/>
    </source>
</evidence>
<protein>
    <submittedName>
        <fullName evidence="13">Rho guanine nucleotide exchange factor 18</fullName>
    </submittedName>
</protein>
<dbReference type="InterPro" id="IPR035899">
    <property type="entry name" value="DBL_dom_sf"/>
</dbReference>
<dbReference type="GO" id="GO:0008270">
    <property type="term" value="F:zinc ion binding"/>
    <property type="evidence" value="ECO:0007669"/>
    <property type="project" value="UniProtKB-KW"/>
</dbReference>
<evidence type="ECO:0000259" key="12">
    <source>
        <dbReference type="PROSITE" id="PS50010"/>
    </source>
</evidence>
<feature type="region of interest" description="Disordered" evidence="10">
    <location>
        <begin position="1"/>
        <end position="31"/>
    </location>
</feature>
<dbReference type="PROSITE" id="PS50010">
    <property type="entry name" value="DH_2"/>
    <property type="match status" value="1"/>
</dbReference>
<dbReference type="SUPFAM" id="SSF48065">
    <property type="entry name" value="DBL homology domain (DH-domain)"/>
    <property type="match status" value="1"/>
</dbReference>
<dbReference type="GO" id="GO:0035023">
    <property type="term" value="P:regulation of Rho protein signal transduction"/>
    <property type="evidence" value="ECO:0007669"/>
    <property type="project" value="TreeGrafter"/>
</dbReference>
<dbReference type="GO" id="GO:0005737">
    <property type="term" value="C:cytoplasm"/>
    <property type="evidence" value="ECO:0007669"/>
    <property type="project" value="UniProtKB-SubCell"/>
</dbReference>
<evidence type="ECO:0000256" key="2">
    <source>
        <dbReference type="ARBA" id="ARBA00022490"/>
    </source>
</evidence>
<evidence type="ECO:0000259" key="11">
    <source>
        <dbReference type="PROSITE" id="PS50003"/>
    </source>
</evidence>
<dbReference type="SUPFAM" id="SSF50729">
    <property type="entry name" value="PH domain-like"/>
    <property type="match status" value="1"/>
</dbReference>
<evidence type="ECO:0000256" key="8">
    <source>
        <dbReference type="ARBA" id="ARBA00023054"/>
    </source>
</evidence>
<feature type="region of interest" description="Disordered" evidence="10">
    <location>
        <begin position="827"/>
        <end position="904"/>
    </location>
</feature>
<feature type="domain" description="PH" evidence="11">
    <location>
        <begin position="334"/>
        <end position="436"/>
    </location>
</feature>
<keyword evidence="8 9" id="KW-0175">Coiled coil</keyword>
<dbReference type="SMART" id="SM00233">
    <property type="entry name" value="PH"/>
    <property type="match status" value="1"/>
</dbReference>
<comment type="subcellular location">
    <subcellularLocation>
        <location evidence="1">Cytoplasm</location>
    </subcellularLocation>
</comment>
<proteinExistence type="predicted"/>
<evidence type="ECO:0000256" key="4">
    <source>
        <dbReference type="ARBA" id="ARBA00022658"/>
    </source>
</evidence>
<reference evidence="13 14" key="1">
    <citation type="submission" date="2019-02" db="EMBL/GenBank/DDBJ databases">
        <title>Opniocepnalus argus genome.</title>
        <authorList>
            <person name="Zhou C."/>
            <person name="Xiao S."/>
        </authorList>
    </citation>
    <scope>NUCLEOTIDE SEQUENCE [LARGE SCALE GENOMIC DNA]</scope>
    <source>
        <strain evidence="13">OARG1902GOOAL</strain>
        <tissue evidence="13">Muscle</tissue>
    </source>
</reference>
<feature type="region of interest" description="Disordered" evidence="10">
    <location>
        <begin position="918"/>
        <end position="991"/>
    </location>
</feature>
<feature type="compositionally biased region" description="Polar residues" evidence="10">
    <location>
        <begin position="861"/>
        <end position="876"/>
    </location>
</feature>
<feature type="compositionally biased region" description="Basic and acidic residues" evidence="10">
    <location>
        <begin position="841"/>
        <end position="857"/>
    </location>
</feature>
<feature type="coiled-coil region" evidence="9">
    <location>
        <begin position="670"/>
        <end position="781"/>
    </location>
</feature>
<dbReference type="Gene3D" id="2.30.29.30">
    <property type="entry name" value="Pleckstrin-homology domain (PH domain)/Phosphotyrosine-binding domain (PTB)"/>
    <property type="match status" value="1"/>
</dbReference>
<organism evidence="13 14">
    <name type="scientific">Channa argus</name>
    <name type="common">Northern snakehead</name>
    <name type="synonym">Ophicephalus argus</name>
    <dbReference type="NCBI Taxonomy" id="215402"/>
    <lineage>
        <taxon>Eukaryota</taxon>
        <taxon>Metazoa</taxon>
        <taxon>Chordata</taxon>
        <taxon>Craniata</taxon>
        <taxon>Vertebrata</taxon>
        <taxon>Euteleostomi</taxon>
        <taxon>Actinopterygii</taxon>
        <taxon>Neopterygii</taxon>
        <taxon>Teleostei</taxon>
        <taxon>Neoteleostei</taxon>
        <taxon>Acanthomorphata</taxon>
        <taxon>Anabantaria</taxon>
        <taxon>Anabantiformes</taxon>
        <taxon>Channoidei</taxon>
        <taxon>Channidae</taxon>
        <taxon>Channa</taxon>
    </lineage>
</organism>
<evidence type="ECO:0000313" key="14">
    <source>
        <dbReference type="Proteomes" id="UP000503349"/>
    </source>
</evidence>
<dbReference type="InterPro" id="IPR001849">
    <property type="entry name" value="PH_domain"/>
</dbReference>
<dbReference type="InterPro" id="IPR051632">
    <property type="entry name" value="Rho_GEF"/>
</dbReference>
<dbReference type="GO" id="GO:0005085">
    <property type="term" value="F:guanyl-nucleotide exchange factor activity"/>
    <property type="evidence" value="ECO:0007669"/>
    <property type="project" value="UniProtKB-KW"/>
</dbReference>
<dbReference type="Proteomes" id="UP000503349">
    <property type="component" value="Chromosome 14"/>
</dbReference>
<evidence type="ECO:0000256" key="10">
    <source>
        <dbReference type="SAM" id="MobiDB-lite"/>
    </source>
</evidence>
<dbReference type="InterPro" id="IPR000219">
    <property type="entry name" value="DH_dom"/>
</dbReference>
<accession>A0A6G1Q8N3</accession>
<dbReference type="Gene3D" id="1.20.900.10">
    <property type="entry name" value="Dbl homology (DH) domain"/>
    <property type="match status" value="1"/>
</dbReference>
<evidence type="ECO:0000313" key="13">
    <source>
        <dbReference type="EMBL" id="KAF3698769.1"/>
    </source>
</evidence>